<dbReference type="PROSITE" id="PS51044">
    <property type="entry name" value="ZF_SP_RING"/>
    <property type="match status" value="1"/>
</dbReference>
<dbReference type="InterPro" id="IPR004181">
    <property type="entry name" value="Znf_MIZ"/>
</dbReference>
<feature type="region of interest" description="Disordered" evidence="5">
    <location>
        <begin position="423"/>
        <end position="545"/>
    </location>
</feature>
<feature type="compositionally biased region" description="Pro residues" evidence="5">
    <location>
        <begin position="499"/>
        <end position="513"/>
    </location>
</feature>
<dbReference type="GO" id="GO:0008270">
    <property type="term" value="F:zinc ion binding"/>
    <property type="evidence" value="ECO:0007669"/>
    <property type="project" value="UniProtKB-KW"/>
</dbReference>
<dbReference type="Proteomes" id="UP000193642">
    <property type="component" value="Unassembled WGS sequence"/>
</dbReference>
<feature type="compositionally biased region" description="Low complexity" evidence="5">
    <location>
        <begin position="460"/>
        <end position="489"/>
    </location>
</feature>
<dbReference type="AlphaFoldDB" id="A0A1Y2CD07"/>
<gene>
    <name evidence="7" type="ORF">BCR33DRAFT_716842</name>
</gene>
<feature type="domain" description="SP-RING-type" evidence="6">
    <location>
        <begin position="575"/>
        <end position="660"/>
    </location>
</feature>
<dbReference type="PANTHER" id="PTHR10782">
    <property type="entry name" value="ZINC FINGER MIZ DOMAIN-CONTAINING PROTEIN"/>
    <property type="match status" value="1"/>
</dbReference>
<evidence type="ECO:0000259" key="6">
    <source>
        <dbReference type="PROSITE" id="PS51044"/>
    </source>
</evidence>
<dbReference type="Pfam" id="PF02891">
    <property type="entry name" value="zf-MIZ"/>
    <property type="match status" value="1"/>
</dbReference>
<feature type="compositionally biased region" description="Polar residues" evidence="5">
    <location>
        <begin position="523"/>
        <end position="534"/>
    </location>
</feature>
<dbReference type="Gene3D" id="3.30.40.10">
    <property type="entry name" value="Zinc/RING finger domain, C3HC4 (zinc finger)"/>
    <property type="match status" value="1"/>
</dbReference>
<sequence>MSRCAASQLTSSDLSHLSLRLGRSFNDVRHFLSPQRLYQLRISDLRTIKAVLENKIGVDDRDSFGMPRAHLSSSAAKSVVVCYVQAMLYGPLYKYPSGPVHPAGPSATAAVQAATRHISLLTPTPQPPPVAAKTPMGPCPSCFKHLKLPQKCASCPTRACSAQCIISHARNAHPPPAPPISAPEVSDTLLPPFIASINNAHASTTAFLALLKTSTTPQASINNTIPPPHHIAFDLSLETMDMLMEKAGNTFGMRNGVSMVWYFHPTGGSLPYATCRLLIEGVTTPGYPIPLIQSLSPGLTKIDVTPSLKPLLPALFREYEARKCPKVTLSITFNSTVHLTSIQTIVAVQRRLLPSESVGKMYIALIENRRGKPLEDDELFGKAETNSSIPEPSNNVDTESKNVAESNVHVSAKDTIDKISQTTDESNMQASSEAHDNKISSESSNNTSNVQESANNTANTLPSLPLPSLTLSSQSLPPQTLPSLPLPSQEKPAPSLPTLSPPSPSLPPPPPPSSMSSTLSTPNLQKQNLPSSDSPPLKGLSTAPKTPYDLLTLQTLLLTLPDPTTKPPTHPLPTQTDDLTILDSTVPFTCPLSLVRIQHPTKGPHCTHKQTFDAQVFLAFNERKDPSTWKCPVCSKAIVGGATGLVIDVSMCRLLRKYPGVDRCIVHPDGRDEAVSCGESVGGGSKREEEGVVVVGDGGGGSSGRKEKGKRGVEEVIVIDSDDSEGGSDEEDAEPLAKRLRVPVTGGPLGTIVATPKVVYETVTSVGEGGKIVETIVID</sequence>
<keyword evidence="8" id="KW-1185">Reference proteome</keyword>
<feature type="compositionally biased region" description="Polar residues" evidence="5">
    <location>
        <begin position="423"/>
        <end position="432"/>
    </location>
</feature>
<evidence type="ECO:0000313" key="8">
    <source>
        <dbReference type="Proteomes" id="UP000193642"/>
    </source>
</evidence>
<evidence type="ECO:0000256" key="3">
    <source>
        <dbReference type="ARBA" id="ARBA00022833"/>
    </source>
</evidence>
<dbReference type="STRING" id="329046.A0A1Y2CD07"/>
<dbReference type="GO" id="GO:0016925">
    <property type="term" value="P:protein sumoylation"/>
    <property type="evidence" value="ECO:0007669"/>
    <property type="project" value="TreeGrafter"/>
</dbReference>
<dbReference type="GO" id="GO:0000785">
    <property type="term" value="C:chromatin"/>
    <property type="evidence" value="ECO:0007669"/>
    <property type="project" value="TreeGrafter"/>
</dbReference>
<proteinExistence type="predicted"/>
<keyword evidence="1" id="KW-0479">Metal-binding</keyword>
<evidence type="ECO:0000256" key="4">
    <source>
        <dbReference type="PROSITE-ProRule" id="PRU00452"/>
    </source>
</evidence>
<feature type="compositionally biased region" description="Polar residues" evidence="5">
    <location>
        <begin position="440"/>
        <end position="459"/>
    </location>
</feature>
<reference evidence="7 8" key="1">
    <citation type="submission" date="2016-07" db="EMBL/GenBank/DDBJ databases">
        <title>Pervasive Adenine N6-methylation of Active Genes in Fungi.</title>
        <authorList>
            <consortium name="DOE Joint Genome Institute"/>
            <person name="Mondo S.J."/>
            <person name="Dannebaum R.O."/>
            <person name="Kuo R.C."/>
            <person name="Labutti K."/>
            <person name="Haridas S."/>
            <person name="Kuo A."/>
            <person name="Salamov A."/>
            <person name="Ahrendt S.R."/>
            <person name="Lipzen A."/>
            <person name="Sullivan W."/>
            <person name="Andreopoulos W.B."/>
            <person name="Clum A."/>
            <person name="Lindquist E."/>
            <person name="Daum C."/>
            <person name="Ramamoorthy G.K."/>
            <person name="Gryganskyi A."/>
            <person name="Culley D."/>
            <person name="Magnuson J.K."/>
            <person name="James T.Y."/>
            <person name="O'Malley M.A."/>
            <person name="Stajich J.E."/>
            <person name="Spatafora J.W."/>
            <person name="Visel A."/>
            <person name="Grigoriev I.V."/>
        </authorList>
    </citation>
    <scope>NUCLEOTIDE SEQUENCE [LARGE SCALE GENOMIC DNA]</scope>
    <source>
        <strain evidence="7 8">JEL800</strain>
    </source>
</reference>
<evidence type="ECO:0000256" key="2">
    <source>
        <dbReference type="ARBA" id="ARBA00022771"/>
    </source>
</evidence>
<evidence type="ECO:0000313" key="7">
    <source>
        <dbReference type="EMBL" id="ORY44928.1"/>
    </source>
</evidence>
<dbReference type="CDD" id="cd16650">
    <property type="entry name" value="SP-RING_PIAS-like"/>
    <property type="match status" value="1"/>
</dbReference>
<keyword evidence="3" id="KW-0862">Zinc</keyword>
<organism evidence="7 8">
    <name type="scientific">Rhizoclosmatium globosum</name>
    <dbReference type="NCBI Taxonomy" id="329046"/>
    <lineage>
        <taxon>Eukaryota</taxon>
        <taxon>Fungi</taxon>
        <taxon>Fungi incertae sedis</taxon>
        <taxon>Chytridiomycota</taxon>
        <taxon>Chytridiomycota incertae sedis</taxon>
        <taxon>Chytridiomycetes</taxon>
        <taxon>Chytridiales</taxon>
        <taxon>Chytriomycetaceae</taxon>
        <taxon>Rhizoclosmatium</taxon>
    </lineage>
</organism>
<accession>A0A1Y2CD07</accession>
<evidence type="ECO:0000256" key="1">
    <source>
        <dbReference type="ARBA" id="ARBA00022723"/>
    </source>
</evidence>
<protein>
    <recommendedName>
        <fullName evidence="6">SP-RING-type domain-containing protein</fullName>
    </recommendedName>
</protein>
<dbReference type="EMBL" id="MCGO01000021">
    <property type="protein sequence ID" value="ORY44928.1"/>
    <property type="molecule type" value="Genomic_DNA"/>
</dbReference>
<dbReference type="PANTHER" id="PTHR10782:SF4">
    <property type="entry name" value="TONALLI, ISOFORM E"/>
    <property type="match status" value="1"/>
</dbReference>
<keyword evidence="2 4" id="KW-0863">Zinc-finger</keyword>
<name>A0A1Y2CD07_9FUNG</name>
<feature type="region of interest" description="Disordered" evidence="5">
    <location>
        <begin position="692"/>
        <end position="711"/>
    </location>
</feature>
<evidence type="ECO:0000256" key="5">
    <source>
        <dbReference type="SAM" id="MobiDB-lite"/>
    </source>
</evidence>
<dbReference type="GO" id="GO:0061665">
    <property type="term" value="F:SUMO ligase activity"/>
    <property type="evidence" value="ECO:0007669"/>
    <property type="project" value="TreeGrafter"/>
</dbReference>
<comment type="caution">
    <text evidence="7">The sequence shown here is derived from an EMBL/GenBank/DDBJ whole genome shotgun (WGS) entry which is preliminary data.</text>
</comment>
<dbReference type="InterPro" id="IPR013083">
    <property type="entry name" value="Znf_RING/FYVE/PHD"/>
</dbReference>
<dbReference type="OrthoDB" id="28127at2759"/>